<gene>
    <name evidence="5" type="ORF">FOF44_07325</name>
</gene>
<evidence type="ECO:0000256" key="4">
    <source>
        <dbReference type="SAM" id="Phobius"/>
    </source>
</evidence>
<keyword evidence="1 4" id="KW-0812">Transmembrane</keyword>
<keyword evidence="2 4" id="KW-1133">Transmembrane helix</keyword>
<name>A0A557P9S7_9VIBR</name>
<feature type="transmembrane region" description="Helical" evidence="4">
    <location>
        <begin position="151"/>
        <end position="175"/>
    </location>
</feature>
<dbReference type="AlphaFoldDB" id="A0A557P9S7"/>
<evidence type="ECO:0000313" key="6">
    <source>
        <dbReference type="Proteomes" id="UP000319828"/>
    </source>
</evidence>
<feature type="transmembrane region" description="Helical" evidence="4">
    <location>
        <begin position="70"/>
        <end position="90"/>
    </location>
</feature>
<dbReference type="OrthoDB" id="5855282at2"/>
<evidence type="ECO:0000256" key="1">
    <source>
        <dbReference type="ARBA" id="ARBA00022692"/>
    </source>
</evidence>
<feature type="transmembrane region" description="Helical" evidence="4">
    <location>
        <begin position="270"/>
        <end position="288"/>
    </location>
</feature>
<feature type="transmembrane region" description="Helical" evidence="4">
    <location>
        <begin position="206"/>
        <end position="229"/>
    </location>
</feature>
<dbReference type="SUPFAM" id="SSF103473">
    <property type="entry name" value="MFS general substrate transporter"/>
    <property type="match status" value="1"/>
</dbReference>
<dbReference type="GO" id="GO:0022857">
    <property type="term" value="F:transmembrane transporter activity"/>
    <property type="evidence" value="ECO:0007669"/>
    <property type="project" value="InterPro"/>
</dbReference>
<proteinExistence type="predicted"/>
<protein>
    <submittedName>
        <fullName evidence="5">MFS transporter</fullName>
    </submittedName>
</protein>
<feature type="transmembrane region" description="Helical" evidence="4">
    <location>
        <begin position="37"/>
        <end position="58"/>
    </location>
</feature>
<dbReference type="InterPro" id="IPR036259">
    <property type="entry name" value="MFS_trans_sf"/>
</dbReference>
<feature type="transmembrane region" description="Helical" evidence="4">
    <location>
        <begin position="363"/>
        <end position="379"/>
    </location>
</feature>
<evidence type="ECO:0000256" key="2">
    <source>
        <dbReference type="ARBA" id="ARBA00022989"/>
    </source>
</evidence>
<evidence type="ECO:0000256" key="3">
    <source>
        <dbReference type="ARBA" id="ARBA00023136"/>
    </source>
</evidence>
<dbReference type="Proteomes" id="UP000319828">
    <property type="component" value="Unassembled WGS sequence"/>
</dbReference>
<dbReference type="Gene3D" id="1.20.1250.20">
    <property type="entry name" value="MFS general substrate transporter like domains"/>
    <property type="match status" value="1"/>
</dbReference>
<feature type="transmembrane region" description="Helical" evidence="4">
    <location>
        <begin position="6"/>
        <end position="30"/>
    </location>
</feature>
<evidence type="ECO:0000313" key="5">
    <source>
        <dbReference type="EMBL" id="TVO37411.1"/>
    </source>
</evidence>
<dbReference type="RefSeq" id="WP_144387911.1">
    <property type="nucleotide sequence ID" value="NZ_CANNCB010000017.1"/>
</dbReference>
<feature type="transmembrane region" description="Helical" evidence="4">
    <location>
        <begin position="294"/>
        <end position="315"/>
    </location>
</feature>
<sequence>MWLFGALFTLGINQTLLIALLPQIAVLFNVDAQSHQLGLIAMAINVNLISYWIGSGLWGKYLNRMSLTQAYWIAGIGYITCHILFIAALFHLSSPQLWLAALSRFGLGLFSSAFMPIGQTYLTHKHPAELNNISKLSGIATLGRLLGPTLVFLPIGLSNILLLTLLPISVSLLFIKWLAKNSLNLTIPPTETKAVSAIKLAQRYKLTFLTAGLTTMLVAIYQLMLVPYLSKLGLNPENTSIYLAGMMLAISSLMAINQMWITPKLLARPALIWHFISWPLAFCGYILSAFEHGLITLIIFSTALTIALSNLPAWYSKQLLSLNKNSPHTSQLSGLLAQSHSSGHLIGTALASLAVYLSINAEYLLIMFISILFLSAVLLKRQHLTQTSTAN</sequence>
<keyword evidence="3 4" id="KW-0472">Membrane</keyword>
<accession>A0A557P9S7</accession>
<organism evidence="5 6">
    <name type="scientific">Vibrio algivorus</name>
    <dbReference type="NCBI Taxonomy" id="1667024"/>
    <lineage>
        <taxon>Bacteria</taxon>
        <taxon>Pseudomonadati</taxon>
        <taxon>Pseudomonadota</taxon>
        <taxon>Gammaproteobacteria</taxon>
        <taxon>Vibrionales</taxon>
        <taxon>Vibrionaceae</taxon>
        <taxon>Vibrio</taxon>
    </lineage>
</organism>
<comment type="caution">
    <text evidence="5">The sequence shown here is derived from an EMBL/GenBank/DDBJ whole genome shotgun (WGS) entry which is preliminary data.</text>
</comment>
<reference evidence="5 6" key="1">
    <citation type="submission" date="2019-07" db="EMBL/GenBank/DDBJ databases">
        <title>The draft genome sequence of Vibrio algivorus M1486.</title>
        <authorList>
            <person name="Meng X."/>
        </authorList>
    </citation>
    <scope>NUCLEOTIDE SEQUENCE [LARGE SCALE GENOMIC DNA]</scope>
    <source>
        <strain evidence="5 6">M1486</strain>
    </source>
</reference>
<feature type="transmembrane region" description="Helical" evidence="4">
    <location>
        <begin position="241"/>
        <end position="261"/>
    </location>
</feature>
<dbReference type="InterPro" id="IPR011701">
    <property type="entry name" value="MFS"/>
</dbReference>
<dbReference type="Pfam" id="PF07690">
    <property type="entry name" value="MFS_1"/>
    <property type="match status" value="1"/>
</dbReference>
<dbReference type="EMBL" id="VMKJ01000010">
    <property type="protein sequence ID" value="TVO37411.1"/>
    <property type="molecule type" value="Genomic_DNA"/>
</dbReference>